<evidence type="ECO:0000256" key="1">
    <source>
        <dbReference type="SAM" id="MobiDB-lite"/>
    </source>
</evidence>
<sequence>MSASRSVPPAAIKFSVHRSVRRVRCRPPSPSRPSPLPSAASTPRRRQQSSTFYISAFKNWASAAVRRPPRPRRGDVNSRLHFTFLRLRTGHPPPSAVRRVHAEATSTVVYILHFCVSSNKEKYTKISSYRDIVF</sequence>
<protein>
    <submittedName>
        <fullName evidence="2">Uncharacterized protein</fullName>
    </submittedName>
</protein>
<proteinExistence type="predicted"/>
<evidence type="ECO:0000313" key="2">
    <source>
        <dbReference type="EMBL" id="GBP16398.1"/>
    </source>
</evidence>
<organism evidence="2 3">
    <name type="scientific">Eumeta variegata</name>
    <name type="common">Bagworm moth</name>
    <name type="synonym">Eumeta japonica</name>
    <dbReference type="NCBI Taxonomy" id="151549"/>
    <lineage>
        <taxon>Eukaryota</taxon>
        <taxon>Metazoa</taxon>
        <taxon>Ecdysozoa</taxon>
        <taxon>Arthropoda</taxon>
        <taxon>Hexapoda</taxon>
        <taxon>Insecta</taxon>
        <taxon>Pterygota</taxon>
        <taxon>Neoptera</taxon>
        <taxon>Endopterygota</taxon>
        <taxon>Lepidoptera</taxon>
        <taxon>Glossata</taxon>
        <taxon>Ditrysia</taxon>
        <taxon>Tineoidea</taxon>
        <taxon>Psychidae</taxon>
        <taxon>Oiketicinae</taxon>
        <taxon>Eumeta</taxon>
    </lineage>
</organism>
<evidence type="ECO:0000313" key="3">
    <source>
        <dbReference type="Proteomes" id="UP000299102"/>
    </source>
</evidence>
<name>A0A4C1TR15_EUMVA</name>
<dbReference type="Proteomes" id="UP000299102">
    <property type="component" value="Unassembled WGS sequence"/>
</dbReference>
<comment type="caution">
    <text evidence="2">The sequence shown here is derived from an EMBL/GenBank/DDBJ whole genome shotgun (WGS) entry which is preliminary data.</text>
</comment>
<gene>
    <name evidence="2" type="ORF">EVAR_9980_1</name>
</gene>
<keyword evidence="3" id="KW-1185">Reference proteome</keyword>
<feature type="region of interest" description="Disordered" evidence="1">
    <location>
        <begin position="18"/>
        <end position="48"/>
    </location>
</feature>
<feature type="compositionally biased region" description="Pro residues" evidence="1">
    <location>
        <begin position="27"/>
        <end position="36"/>
    </location>
</feature>
<dbReference type="EMBL" id="BGZK01000079">
    <property type="protein sequence ID" value="GBP16398.1"/>
    <property type="molecule type" value="Genomic_DNA"/>
</dbReference>
<dbReference type="AlphaFoldDB" id="A0A4C1TR15"/>
<accession>A0A4C1TR15</accession>
<reference evidence="2 3" key="1">
    <citation type="journal article" date="2019" name="Commun. Biol.">
        <title>The bagworm genome reveals a unique fibroin gene that provides high tensile strength.</title>
        <authorList>
            <person name="Kono N."/>
            <person name="Nakamura H."/>
            <person name="Ohtoshi R."/>
            <person name="Tomita M."/>
            <person name="Numata K."/>
            <person name="Arakawa K."/>
        </authorList>
    </citation>
    <scope>NUCLEOTIDE SEQUENCE [LARGE SCALE GENOMIC DNA]</scope>
</reference>